<organism evidence="1 2">
    <name type="scientific">Ixodes persulcatus</name>
    <name type="common">Taiga tick</name>
    <dbReference type="NCBI Taxonomy" id="34615"/>
    <lineage>
        <taxon>Eukaryota</taxon>
        <taxon>Metazoa</taxon>
        <taxon>Ecdysozoa</taxon>
        <taxon>Arthropoda</taxon>
        <taxon>Chelicerata</taxon>
        <taxon>Arachnida</taxon>
        <taxon>Acari</taxon>
        <taxon>Parasitiformes</taxon>
        <taxon>Ixodida</taxon>
        <taxon>Ixodoidea</taxon>
        <taxon>Ixodidae</taxon>
        <taxon>Ixodinae</taxon>
        <taxon>Ixodes</taxon>
    </lineage>
</organism>
<dbReference type="EMBL" id="JABSTQ010010580">
    <property type="protein sequence ID" value="KAG0419744.1"/>
    <property type="molecule type" value="Genomic_DNA"/>
</dbReference>
<reference evidence="1 2" key="1">
    <citation type="journal article" date="2020" name="Cell">
        <title>Large-Scale Comparative Analyses of Tick Genomes Elucidate Their Genetic Diversity and Vector Capacities.</title>
        <authorList>
            <consortium name="Tick Genome and Microbiome Consortium (TIGMIC)"/>
            <person name="Jia N."/>
            <person name="Wang J."/>
            <person name="Shi W."/>
            <person name="Du L."/>
            <person name="Sun Y."/>
            <person name="Zhan W."/>
            <person name="Jiang J.F."/>
            <person name="Wang Q."/>
            <person name="Zhang B."/>
            <person name="Ji P."/>
            <person name="Bell-Sakyi L."/>
            <person name="Cui X.M."/>
            <person name="Yuan T.T."/>
            <person name="Jiang B.G."/>
            <person name="Yang W.F."/>
            <person name="Lam T.T."/>
            <person name="Chang Q.C."/>
            <person name="Ding S.J."/>
            <person name="Wang X.J."/>
            <person name="Zhu J.G."/>
            <person name="Ruan X.D."/>
            <person name="Zhao L."/>
            <person name="Wei J.T."/>
            <person name="Ye R.Z."/>
            <person name="Que T.C."/>
            <person name="Du C.H."/>
            <person name="Zhou Y.H."/>
            <person name="Cheng J.X."/>
            <person name="Dai P.F."/>
            <person name="Guo W.B."/>
            <person name="Han X.H."/>
            <person name="Huang E.J."/>
            <person name="Li L.F."/>
            <person name="Wei W."/>
            <person name="Gao Y.C."/>
            <person name="Liu J.Z."/>
            <person name="Shao H.Z."/>
            <person name="Wang X."/>
            <person name="Wang C.C."/>
            <person name="Yang T.C."/>
            <person name="Huo Q.B."/>
            <person name="Li W."/>
            <person name="Chen H.Y."/>
            <person name="Chen S.E."/>
            <person name="Zhou L.G."/>
            <person name="Ni X.B."/>
            <person name="Tian J.H."/>
            <person name="Sheng Y."/>
            <person name="Liu T."/>
            <person name="Pan Y.S."/>
            <person name="Xia L.Y."/>
            <person name="Li J."/>
            <person name="Zhao F."/>
            <person name="Cao W.C."/>
        </authorList>
    </citation>
    <scope>NUCLEOTIDE SEQUENCE [LARGE SCALE GENOMIC DNA]</scope>
    <source>
        <strain evidence="1">Iper-2018</strain>
    </source>
</reference>
<keyword evidence="2" id="KW-1185">Reference proteome</keyword>
<dbReference type="Proteomes" id="UP000805193">
    <property type="component" value="Unassembled WGS sequence"/>
</dbReference>
<name>A0AC60PIT1_IXOPE</name>
<evidence type="ECO:0000313" key="2">
    <source>
        <dbReference type="Proteomes" id="UP000805193"/>
    </source>
</evidence>
<accession>A0AC60PIT1</accession>
<comment type="caution">
    <text evidence="1">The sequence shown here is derived from an EMBL/GenBank/DDBJ whole genome shotgun (WGS) entry which is preliminary data.</text>
</comment>
<evidence type="ECO:0000313" key="1">
    <source>
        <dbReference type="EMBL" id="KAG0419744.1"/>
    </source>
</evidence>
<gene>
    <name evidence="1" type="ORF">HPB47_003898</name>
</gene>
<proteinExistence type="predicted"/>
<sequence>MSFHHAVHIDDHHRCYVCRSRPAGPRPACNARDQFSSTCDWSVVAVACNAAGKVGLAPTPCVVNNTCERPSQAFAVQVWWPQAVFEAKKERTTSQGRRRERIFAVSKRSAVAECLGIAHRFAASRRTSPGTIGVRIVLADPEKQLGLTEGEELDGYRLLGVSCIEALVSALLCPECAGSFLKLSETGKGVLLAFVVSCPTCGEVSRAPHSVNIGDTRQNDLAARIGLSSRDCGTSQKVAAKVHDAATAAAGNVMRTAAQSVRKTENAKEGELLDVCKAKKGLGRKGKLTNLKMKQLTNYYAFSLKDNAPDVTAMQRGVFASLLHSYFTDEEPRHVGCPTGTDSWCHYNRSKALEAAGEPPAFRPHKPAFSKEIAREMTVECAVALAVLEFNLGPRGIEQALLEVGIQPGSYQASYGERVTKMKVAKAQVKRAILEEVRRNVKKLEIAHKYEIAPSTLSTIIMNGDKIDVALNDDAGSVNRKKLRKPLYNDVEEALYKWFVDACAKAVPISGQILLEKARNLGFVLKHYNFKPGSGWLQRFKDAALLAANMRQVQLPAAASSSEVPARDVSNEEDDGFGPGASRLDSHFYTANETAQRAARADEMKQDLAAKSATQRKFDLLNVAVEDKETDFGTQFVIVDLNVLNMFFATTKCEQCGMAAPIHKLVDWLSEKMREANFTVSSMHGDMPQKERDAIMKEFRSGSSRVLITTDIWARGIDVQQVSLVINYDLPNNRELYIHRIGRSGRFGRKGVAINFVKNDDIRILRDIEQYYSTQIDEMPMNVADLI</sequence>
<protein>
    <submittedName>
        <fullName evidence="1">Uncharacterized protein</fullName>
    </submittedName>
</protein>